<dbReference type="InterPro" id="IPR012902">
    <property type="entry name" value="N_methyl_site"/>
</dbReference>
<dbReference type="Gene3D" id="3.30.700.10">
    <property type="entry name" value="Glycoprotein, Type 4 Pilin"/>
    <property type="match status" value="1"/>
</dbReference>
<dbReference type="RefSeq" id="WP_152101959.1">
    <property type="nucleotide sequence ID" value="NZ_AP021861.1"/>
</dbReference>
<dbReference type="InterPro" id="IPR027558">
    <property type="entry name" value="Pre_pil_HX9DG_C"/>
</dbReference>
<dbReference type="Pfam" id="PF07596">
    <property type="entry name" value="SBP_bac_10"/>
    <property type="match status" value="1"/>
</dbReference>
<protein>
    <recommendedName>
        <fullName evidence="1">DUF1559 domain-containing protein</fullName>
    </recommendedName>
</protein>
<keyword evidence="3" id="KW-1185">Reference proteome</keyword>
<dbReference type="InterPro" id="IPR011453">
    <property type="entry name" value="DUF1559"/>
</dbReference>
<dbReference type="SUPFAM" id="SSF54523">
    <property type="entry name" value="Pili subunits"/>
    <property type="match status" value="1"/>
</dbReference>
<evidence type="ECO:0000259" key="1">
    <source>
        <dbReference type="Pfam" id="PF07596"/>
    </source>
</evidence>
<dbReference type="NCBIfam" id="TIGR02532">
    <property type="entry name" value="IV_pilin_GFxxxE"/>
    <property type="match status" value="1"/>
</dbReference>
<accession>A0A5K7XEL4</accession>
<sequence>MRRRNAGFTLVELLVVIAIIGVLVALLLPAVQAAREAARRTQCKNNLKQMALGCMNHADIQKHFPTGGWGWFWAGDPDRGFGKDQPGGWIYNTLPFLEQAALHDQGKDGQPDVLTQGQRTAARTTLTSPLDAITCPSRRPGGQTFPYLNATGIYNALKPEAVGRSDYAANSGTVYDEADSFPSTYAAVGGYSWFESRLATMSPPQDSSLVLNGISHQRSQVTFKHITDGTSNTYMVGEKALTTVNYETGGDAGDNETWCTGFNNDNFRKTASGAYGSLAALTPLLDAPEYPAGVNGQDAFGSAHAGGLNMAYCDGSIHTVGYDIDWQIHRDLGDRADGNVTTTGSP</sequence>
<dbReference type="EMBL" id="AP021861">
    <property type="protein sequence ID" value="BBO35240.1"/>
    <property type="molecule type" value="Genomic_DNA"/>
</dbReference>
<evidence type="ECO:0000313" key="3">
    <source>
        <dbReference type="Proteomes" id="UP000326837"/>
    </source>
</evidence>
<dbReference type="Pfam" id="PF07963">
    <property type="entry name" value="N_methyl"/>
    <property type="match status" value="1"/>
</dbReference>
<dbReference type="Proteomes" id="UP000326837">
    <property type="component" value="Chromosome"/>
</dbReference>
<gene>
    <name evidence="2" type="ORF">PLANPX_4852</name>
</gene>
<dbReference type="NCBIfam" id="TIGR04294">
    <property type="entry name" value="pre_pil_HX9DG"/>
    <property type="match status" value="1"/>
</dbReference>
<reference evidence="3" key="1">
    <citation type="submission" date="2019-10" db="EMBL/GenBank/DDBJ databases">
        <title>Lacipirellula parvula gen. nov., sp. nov., representing a lineage of planctomycetes widespread in freshwater anoxic habitats, and description of the family Lacipirellulaceae.</title>
        <authorList>
            <person name="Dedysh S.N."/>
            <person name="Kulichevskaya I.S."/>
            <person name="Beletsky A.V."/>
            <person name="Rakitin A.L."/>
            <person name="Mardanov A.V."/>
            <person name="Ivanova A.A."/>
            <person name="Saltykova V.X."/>
            <person name="Rijpstra W.I.C."/>
            <person name="Sinninghe Damste J.S."/>
            <person name="Ravin N.V."/>
        </authorList>
    </citation>
    <scope>NUCLEOTIDE SEQUENCE [LARGE SCALE GENOMIC DNA]</scope>
    <source>
        <strain evidence="3">PX69</strain>
    </source>
</reference>
<dbReference type="InterPro" id="IPR045584">
    <property type="entry name" value="Pilin-like"/>
</dbReference>
<name>A0A5K7XEL4_9BACT</name>
<dbReference type="KEGG" id="lpav:PLANPX_4852"/>
<organism evidence="2 3">
    <name type="scientific">Lacipirellula parvula</name>
    <dbReference type="NCBI Taxonomy" id="2650471"/>
    <lineage>
        <taxon>Bacteria</taxon>
        <taxon>Pseudomonadati</taxon>
        <taxon>Planctomycetota</taxon>
        <taxon>Planctomycetia</taxon>
        <taxon>Pirellulales</taxon>
        <taxon>Lacipirellulaceae</taxon>
        <taxon>Lacipirellula</taxon>
    </lineage>
</organism>
<dbReference type="PANTHER" id="PTHR30093">
    <property type="entry name" value="GENERAL SECRETION PATHWAY PROTEIN G"/>
    <property type="match status" value="1"/>
</dbReference>
<dbReference type="PROSITE" id="PS00409">
    <property type="entry name" value="PROKAR_NTER_METHYL"/>
    <property type="match status" value="1"/>
</dbReference>
<feature type="domain" description="DUF1559" evidence="1">
    <location>
        <begin position="32"/>
        <end position="325"/>
    </location>
</feature>
<dbReference type="PANTHER" id="PTHR30093:SF2">
    <property type="entry name" value="TYPE II SECRETION SYSTEM PROTEIN H"/>
    <property type="match status" value="1"/>
</dbReference>
<proteinExistence type="predicted"/>
<evidence type="ECO:0000313" key="2">
    <source>
        <dbReference type="EMBL" id="BBO35240.1"/>
    </source>
</evidence>
<dbReference type="AlphaFoldDB" id="A0A5K7XEL4"/>